<evidence type="ECO:0000256" key="3">
    <source>
        <dbReference type="ARBA" id="ARBA00023163"/>
    </source>
</evidence>
<dbReference type="GO" id="GO:0003677">
    <property type="term" value="F:DNA binding"/>
    <property type="evidence" value="ECO:0007669"/>
    <property type="project" value="UniProtKB-KW"/>
</dbReference>
<name>A4JTS5_BURVG</name>
<reference evidence="5 6" key="1">
    <citation type="submission" date="2007-03" db="EMBL/GenBank/DDBJ databases">
        <title>Complete sequence of plasmid pBVIE01 of Burkholderia vietnamiensis G4.</title>
        <authorList>
            <consortium name="US DOE Joint Genome Institute"/>
            <person name="Copeland A."/>
            <person name="Lucas S."/>
            <person name="Lapidus A."/>
            <person name="Barry K."/>
            <person name="Detter J.C."/>
            <person name="Glavina del Rio T."/>
            <person name="Hammon N."/>
            <person name="Israni S."/>
            <person name="Dalin E."/>
            <person name="Tice H."/>
            <person name="Pitluck S."/>
            <person name="Chain P."/>
            <person name="Malfatti S."/>
            <person name="Shin M."/>
            <person name="Vergez L."/>
            <person name="Schmutz J."/>
            <person name="Larimer F."/>
            <person name="Land M."/>
            <person name="Hauser L."/>
            <person name="Kyrpides N."/>
            <person name="Tiedje J."/>
            <person name="Richardson P."/>
        </authorList>
    </citation>
    <scope>NUCLEOTIDE SEQUENCE [LARGE SCALE GENOMIC DNA]</scope>
    <source>
        <strain evidence="6">G4 / LMG 22486</strain>
        <plasmid evidence="5 6">pBVIE01</plasmid>
    </source>
</reference>
<gene>
    <name evidence="5" type="ordered locus">Bcep1808_6791</name>
</gene>
<dbReference type="Gene3D" id="1.10.10.10">
    <property type="entry name" value="Winged helix-like DNA-binding domain superfamily/Winged helix DNA-binding domain"/>
    <property type="match status" value="1"/>
</dbReference>
<dbReference type="SUPFAM" id="SSF46894">
    <property type="entry name" value="C-terminal effector domain of the bipartite response regulators"/>
    <property type="match status" value="1"/>
</dbReference>
<accession>A4JTS5</accession>
<evidence type="ECO:0000256" key="1">
    <source>
        <dbReference type="ARBA" id="ARBA00023015"/>
    </source>
</evidence>
<dbReference type="PANTHER" id="PTHR44688">
    <property type="entry name" value="DNA-BINDING TRANSCRIPTIONAL ACTIVATOR DEVR_DOSR"/>
    <property type="match status" value="1"/>
</dbReference>
<dbReference type="Proteomes" id="UP000002287">
    <property type="component" value="Plasmid pBVIE01"/>
</dbReference>
<dbReference type="HOGENOM" id="CLU_046971_0_0_4"/>
<dbReference type="KEGG" id="bvi:Bcep1808_6791"/>
<dbReference type="Pfam" id="PF00196">
    <property type="entry name" value="GerE"/>
    <property type="match status" value="1"/>
</dbReference>
<dbReference type="EMBL" id="CP000617">
    <property type="protein sequence ID" value="ABO59678.1"/>
    <property type="molecule type" value="Genomic_DNA"/>
</dbReference>
<geneLocation type="plasmid" evidence="5 6">
    <name>pBVIE01</name>
</geneLocation>
<proteinExistence type="predicted"/>
<organism evidence="5 6">
    <name type="scientific">Burkholderia vietnamiensis (strain G4 / LMG 22486)</name>
    <name type="common">Burkholderia cepacia (strain R1808)</name>
    <dbReference type="NCBI Taxonomy" id="269482"/>
    <lineage>
        <taxon>Bacteria</taxon>
        <taxon>Pseudomonadati</taxon>
        <taxon>Pseudomonadota</taxon>
        <taxon>Betaproteobacteria</taxon>
        <taxon>Burkholderiales</taxon>
        <taxon>Burkholderiaceae</taxon>
        <taxon>Burkholderia</taxon>
        <taxon>Burkholderia cepacia complex</taxon>
    </lineage>
</organism>
<evidence type="ECO:0000259" key="4">
    <source>
        <dbReference type="PROSITE" id="PS50043"/>
    </source>
</evidence>
<dbReference type="SMART" id="SM00421">
    <property type="entry name" value="HTH_LUXR"/>
    <property type="match status" value="1"/>
</dbReference>
<dbReference type="PROSITE" id="PS50043">
    <property type="entry name" value="HTH_LUXR_2"/>
    <property type="match status" value="1"/>
</dbReference>
<evidence type="ECO:0000256" key="2">
    <source>
        <dbReference type="ARBA" id="ARBA00023125"/>
    </source>
</evidence>
<keyword evidence="2" id="KW-0238">DNA-binding</keyword>
<sequence length="353" mass="39481">MSDKIILNFGQWPPATTWSTFLSEYRFDGALLPEIVMDRIGFPLAQKRNIPGANGRRGADLDGLIGTFSKKNTLDALAELVPQIQRCSVSEEPDLFDSKFLLLLRQYLHFDTAWIGKSTLAENGFILNSSCLYGLSHEYVDSWQRVRMLDSITPQVLASPGKAVVLSTVETGLHPEFSNFLKAYLIKETICVYFEDRSQNTCMHISLYRSDRTAQFTPRDVQLLEHVMQSFVFGSTVCALRRRLPTERLSRVIPEALQEQQTGFGSVNPQTKEVAGQEVSNGAGTQLPCSNAPLDGLTPKELQVSRLFAQGMTYKAIAKQLGMSPATVRHHLRSIYTKLSINNKTQIARLFGT</sequence>
<dbReference type="GO" id="GO:0006355">
    <property type="term" value="P:regulation of DNA-templated transcription"/>
    <property type="evidence" value="ECO:0007669"/>
    <property type="project" value="InterPro"/>
</dbReference>
<evidence type="ECO:0000313" key="5">
    <source>
        <dbReference type="EMBL" id="ABO59678.1"/>
    </source>
</evidence>
<dbReference type="PROSITE" id="PS00622">
    <property type="entry name" value="HTH_LUXR_1"/>
    <property type="match status" value="1"/>
</dbReference>
<dbReference type="PRINTS" id="PR00038">
    <property type="entry name" value="HTHLUXR"/>
</dbReference>
<dbReference type="InterPro" id="IPR036388">
    <property type="entry name" value="WH-like_DNA-bd_sf"/>
</dbReference>
<keyword evidence="1" id="KW-0805">Transcription regulation</keyword>
<dbReference type="CDD" id="cd06170">
    <property type="entry name" value="LuxR_C_like"/>
    <property type="match status" value="1"/>
</dbReference>
<dbReference type="PANTHER" id="PTHR44688:SF16">
    <property type="entry name" value="DNA-BINDING TRANSCRIPTIONAL ACTIVATOR DEVR_DOSR"/>
    <property type="match status" value="1"/>
</dbReference>
<protein>
    <submittedName>
        <fullName evidence="5">Transcriptional regulator, LuxR family</fullName>
    </submittedName>
</protein>
<evidence type="ECO:0000313" key="6">
    <source>
        <dbReference type="Proteomes" id="UP000002287"/>
    </source>
</evidence>
<dbReference type="InterPro" id="IPR000792">
    <property type="entry name" value="Tscrpt_reg_LuxR_C"/>
</dbReference>
<dbReference type="AlphaFoldDB" id="A4JTS5"/>
<keyword evidence="3" id="KW-0804">Transcription</keyword>
<keyword evidence="5" id="KW-0614">Plasmid</keyword>
<feature type="domain" description="HTH luxR-type" evidence="4">
    <location>
        <begin position="290"/>
        <end position="353"/>
    </location>
</feature>
<dbReference type="InterPro" id="IPR016032">
    <property type="entry name" value="Sig_transdc_resp-reg_C-effctor"/>
</dbReference>